<evidence type="ECO:0000313" key="3">
    <source>
        <dbReference type="Proteomes" id="UP001596250"/>
    </source>
</evidence>
<protein>
    <recommendedName>
        <fullName evidence="4">Extracellular solute-binding protein</fullName>
    </recommendedName>
</protein>
<dbReference type="Gene3D" id="3.40.190.10">
    <property type="entry name" value="Periplasmic binding protein-like II"/>
    <property type="match status" value="1"/>
</dbReference>
<name>A0ABW1IMY4_9BACL</name>
<evidence type="ECO:0008006" key="4">
    <source>
        <dbReference type="Google" id="ProtNLM"/>
    </source>
</evidence>
<evidence type="ECO:0000256" key="1">
    <source>
        <dbReference type="SAM" id="MobiDB-lite"/>
    </source>
</evidence>
<organism evidence="2 3">
    <name type="scientific">Marinicrinis lubricantis</name>
    <dbReference type="NCBI Taxonomy" id="2086470"/>
    <lineage>
        <taxon>Bacteria</taxon>
        <taxon>Bacillati</taxon>
        <taxon>Bacillota</taxon>
        <taxon>Bacilli</taxon>
        <taxon>Bacillales</taxon>
        <taxon>Paenibacillaceae</taxon>
    </lineage>
</organism>
<gene>
    <name evidence="2" type="ORF">ACFPXP_08090</name>
</gene>
<dbReference type="SUPFAM" id="SSF53850">
    <property type="entry name" value="Periplasmic binding protein-like II"/>
    <property type="match status" value="1"/>
</dbReference>
<dbReference type="Proteomes" id="UP001596250">
    <property type="component" value="Unassembled WGS sequence"/>
</dbReference>
<keyword evidence="3" id="KW-1185">Reference proteome</keyword>
<sequence>MSFAQANAFMDGKAALTINGYHYISNLENMSAYSQAEAGEFNWDIASVPVNSQDLKTTSNFSVYDMFSLNSQAENPDAAWELVKFISGEELAKILSKTSYHLFARTGFMEESSDKNVAAFYYVSPSDMDPYEIYEDLPDDFYPEFQMIIQEETEAIVSGEKTMDDGLQAMETRGQEALQRALQTGASDSSDEGTANTETSSPSE</sequence>
<dbReference type="RefSeq" id="WP_379893727.1">
    <property type="nucleotide sequence ID" value="NZ_CBCSCT010000151.1"/>
</dbReference>
<feature type="region of interest" description="Disordered" evidence="1">
    <location>
        <begin position="179"/>
        <end position="204"/>
    </location>
</feature>
<dbReference type="EMBL" id="JBHSQV010000070">
    <property type="protein sequence ID" value="MFC5986391.1"/>
    <property type="molecule type" value="Genomic_DNA"/>
</dbReference>
<accession>A0ABW1IMY4</accession>
<proteinExistence type="predicted"/>
<comment type="caution">
    <text evidence="2">The sequence shown here is derived from an EMBL/GenBank/DDBJ whole genome shotgun (WGS) entry which is preliminary data.</text>
</comment>
<feature type="compositionally biased region" description="Polar residues" evidence="1">
    <location>
        <begin position="181"/>
        <end position="204"/>
    </location>
</feature>
<evidence type="ECO:0000313" key="2">
    <source>
        <dbReference type="EMBL" id="MFC5986391.1"/>
    </source>
</evidence>
<reference evidence="3" key="1">
    <citation type="journal article" date="2019" name="Int. J. Syst. Evol. Microbiol.">
        <title>The Global Catalogue of Microorganisms (GCM) 10K type strain sequencing project: providing services to taxonomists for standard genome sequencing and annotation.</title>
        <authorList>
            <consortium name="The Broad Institute Genomics Platform"/>
            <consortium name="The Broad Institute Genome Sequencing Center for Infectious Disease"/>
            <person name="Wu L."/>
            <person name="Ma J."/>
        </authorList>
    </citation>
    <scope>NUCLEOTIDE SEQUENCE [LARGE SCALE GENOMIC DNA]</scope>
    <source>
        <strain evidence="3">CCM 8749</strain>
    </source>
</reference>